<proteinExistence type="predicted"/>
<accession>A0ABU7D8A2</accession>
<evidence type="ECO:0000313" key="2">
    <source>
        <dbReference type="EMBL" id="MED6271234.1"/>
    </source>
</evidence>
<reference evidence="2 3" key="1">
    <citation type="submission" date="2021-06" db="EMBL/GenBank/DDBJ databases">
        <authorList>
            <person name="Palmer J.M."/>
        </authorList>
    </citation>
    <scope>NUCLEOTIDE SEQUENCE [LARGE SCALE GENOMIC DNA]</scope>
    <source>
        <strain evidence="2 3">CL_MEX2019</strain>
        <tissue evidence="2">Muscle</tissue>
    </source>
</reference>
<gene>
    <name evidence="2" type="ORF">CHARACLAT_018101</name>
</gene>
<feature type="region of interest" description="Disordered" evidence="1">
    <location>
        <begin position="1"/>
        <end position="46"/>
    </location>
</feature>
<dbReference type="Proteomes" id="UP001352852">
    <property type="component" value="Unassembled WGS sequence"/>
</dbReference>
<evidence type="ECO:0000313" key="3">
    <source>
        <dbReference type="Proteomes" id="UP001352852"/>
    </source>
</evidence>
<protein>
    <submittedName>
        <fullName evidence="2">Uncharacterized protein</fullName>
    </submittedName>
</protein>
<dbReference type="EMBL" id="JAHUTJ010017955">
    <property type="protein sequence ID" value="MED6271234.1"/>
    <property type="molecule type" value="Genomic_DNA"/>
</dbReference>
<keyword evidence="3" id="KW-1185">Reference proteome</keyword>
<sequence>MPCSNSPAPPSPHSPPNQLAVQRDHDAQQLRGGAQPGWNKRPQRVKRGGTECGAFLKHLGDHVQPGKESQQWGSGLGVVGWQQEAAIQSGCQDGGHRGVVTVEQKHTAT</sequence>
<name>A0ABU7D8A2_9TELE</name>
<organism evidence="2 3">
    <name type="scientific">Characodon lateralis</name>
    <dbReference type="NCBI Taxonomy" id="208331"/>
    <lineage>
        <taxon>Eukaryota</taxon>
        <taxon>Metazoa</taxon>
        <taxon>Chordata</taxon>
        <taxon>Craniata</taxon>
        <taxon>Vertebrata</taxon>
        <taxon>Euteleostomi</taxon>
        <taxon>Actinopterygii</taxon>
        <taxon>Neopterygii</taxon>
        <taxon>Teleostei</taxon>
        <taxon>Neoteleostei</taxon>
        <taxon>Acanthomorphata</taxon>
        <taxon>Ovalentaria</taxon>
        <taxon>Atherinomorphae</taxon>
        <taxon>Cyprinodontiformes</taxon>
        <taxon>Goodeidae</taxon>
        <taxon>Characodon</taxon>
    </lineage>
</organism>
<evidence type="ECO:0000256" key="1">
    <source>
        <dbReference type="SAM" id="MobiDB-lite"/>
    </source>
</evidence>
<comment type="caution">
    <text evidence="2">The sequence shown here is derived from an EMBL/GenBank/DDBJ whole genome shotgun (WGS) entry which is preliminary data.</text>
</comment>